<proteinExistence type="predicted"/>
<accession>J9DB66</accession>
<keyword evidence="1" id="KW-1133">Transmembrane helix</keyword>
<evidence type="ECO:0000313" key="3">
    <source>
        <dbReference type="Proteomes" id="UP000003163"/>
    </source>
</evidence>
<keyword evidence="1" id="KW-0472">Membrane</keyword>
<dbReference type="Proteomes" id="UP000003163">
    <property type="component" value="Unassembled WGS sequence"/>
</dbReference>
<evidence type="ECO:0000313" key="2">
    <source>
        <dbReference type="EMBL" id="EJW05001.1"/>
    </source>
</evidence>
<dbReference type="AlphaFoldDB" id="J9DB66"/>
<keyword evidence="3" id="KW-1185">Reference proteome</keyword>
<keyword evidence="1" id="KW-0812">Transmembrane</keyword>
<feature type="transmembrane region" description="Helical" evidence="1">
    <location>
        <begin position="59"/>
        <end position="78"/>
    </location>
</feature>
<gene>
    <name evidence="2" type="ORF">EDEG_04139</name>
</gene>
<dbReference type="InParanoid" id="J9DB66"/>
<reference evidence="2 3" key="1">
    <citation type="submission" date="2011-08" db="EMBL/GenBank/DDBJ databases">
        <authorList>
            <person name="Liu Z.J."/>
            <person name="Shi F.L."/>
            <person name="Lu J.Q."/>
            <person name="Li M."/>
            <person name="Wang Z.L."/>
        </authorList>
    </citation>
    <scope>NUCLEOTIDE SEQUENCE [LARGE SCALE GENOMIC DNA]</scope>
    <source>
        <strain evidence="2 3">USNM 41457</strain>
    </source>
</reference>
<dbReference type="VEuPathDB" id="MicrosporidiaDB:EDEG_04139"/>
<reference evidence="3" key="2">
    <citation type="submission" date="2015-07" db="EMBL/GenBank/DDBJ databases">
        <title>Contrasting host-pathogen interactions and genome evolution in two generalist and specialist microsporidian pathogens of mosquitoes.</title>
        <authorList>
            <consortium name="The Broad Institute Genomics Platform"/>
            <consortium name="The Broad Institute Genome Sequencing Center for Infectious Disease"/>
            <person name="Cuomo C.A."/>
            <person name="Sanscrainte N.D."/>
            <person name="Goldberg J.M."/>
            <person name="Heiman D."/>
            <person name="Young S."/>
            <person name="Zeng Q."/>
            <person name="Becnel J.J."/>
            <person name="Birren B.W."/>
        </authorList>
    </citation>
    <scope>NUCLEOTIDE SEQUENCE [LARGE SCALE GENOMIC DNA]</scope>
    <source>
        <strain evidence="3">USNM 41457</strain>
    </source>
</reference>
<dbReference type="EMBL" id="AFBI03000440">
    <property type="protein sequence ID" value="EJW05001.1"/>
    <property type="molecule type" value="Genomic_DNA"/>
</dbReference>
<protein>
    <recommendedName>
        <fullName evidence="4">Transmembrane protein</fullName>
    </recommendedName>
</protein>
<evidence type="ECO:0000256" key="1">
    <source>
        <dbReference type="SAM" id="Phobius"/>
    </source>
</evidence>
<organism evidence="2 3">
    <name type="scientific">Edhazardia aedis (strain USNM 41457)</name>
    <name type="common">Microsporidian parasite</name>
    <dbReference type="NCBI Taxonomy" id="1003232"/>
    <lineage>
        <taxon>Eukaryota</taxon>
        <taxon>Fungi</taxon>
        <taxon>Fungi incertae sedis</taxon>
        <taxon>Microsporidia</taxon>
        <taxon>Edhazardia</taxon>
    </lineage>
</organism>
<sequence length="109" mass="13395">MMNLLLYMWICIINMFFHFLMIKSKNRSKYKIRRQDKINISIYQTQYKLCIMQVNKNKVIILMFIIDCGLSNIITWLVNIFKLKHKIKGFFVYVQTKKYQQVKKNKLIY</sequence>
<feature type="transmembrane region" description="Helical" evidence="1">
    <location>
        <begin position="6"/>
        <end position="24"/>
    </location>
</feature>
<dbReference type="HOGENOM" id="CLU_2183883_0_0_1"/>
<comment type="caution">
    <text evidence="2">The sequence shown here is derived from an EMBL/GenBank/DDBJ whole genome shotgun (WGS) entry which is preliminary data.</text>
</comment>
<evidence type="ECO:0008006" key="4">
    <source>
        <dbReference type="Google" id="ProtNLM"/>
    </source>
</evidence>
<name>J9DB66_EDHAE</name>